<protein>
    <submittedName>
        <fullName evidence="6">Ferredoxin</fullName>
    </submittedName>
</protein>
<comment type="caution">
    <text evidence="6">The sequence shown here is derived from an EMBL/GenBank/DDBJ whole genome shotgun (WGS) entry which is preliminary data.</text>
</comment>
<dbReference type="AlphaFoldDB" id="A0A934K5F0"/>
<evidence type="ECO:0000256" key="3">
    <source>
        <dbReference type="ARBA" id="ARBA00022982"/>
    </source>
</evidence>
<keyword evidence="2" id="KW-0479">Metal-binding</keyword>
<keyword evidence="4" id="KW-0408">Iron</keyword>
<organism evidence="6 7">
    <name type="scientific">Candidatus Dormiibacter inghamiae</name>
    <dbReference type="NCBI Taxonomy" id="3127013"/>
    <lineage>
        <taxon>Bacteria</taxon>
        <taxon>Bacillati</taxon>
        <taxon>Candidatus Dormiibacterota</taxon>
        <taxon>Candidatus Dormibacteria</taxon>
        <taxon>Candidatus Dormibacterales</taxon>
        <taxon>Candidatus Dormibacteraceae</taxon>
        <taxon>Candidatus Dormiibacter</taxon>
    </lineage>
</organism>
<dbReference type="Proteomes" id="UP000620075">
    <property type="component" value="Unassembled WGS sequence"/>
</dbReference>
<keyword evidence="1" id="KW-0813">Transport</keyword>
<evidence type="ECO:0000256" key="4">
    <source>
        <dbReference type="ARBA" id="ARBA00023004"/>
    </source>
</evidence>
<keyword evidence="3" id="KW-0249">Electron transport</keyword>
<evidence type="ECO:0000313" key="6">
    <source>
        <dbReference type="EMBL" id="MBJ7602021.1"/>
    </source>
</evidence>
<evidence type="ECO:0000256" key="5">
    <source>
        <dbReference type="ARBA" id="ARBA00023014"/>
    </source>
</evidence>
<dbReference type="Pfam" id="PF13459">
    <property type="entry name" value="Fer4_15"/>
    <property type="match status" value="1"/>
</dbReference>
<accession>A0A934K5F0</accession>
<dbReference type="SUPFAM" id="SSF54862">
    <property type="entry name" value="4Fe-4S ferredoxins"/>
    <property type="match status" value="1"/>
</dbReference>
<dbReference type="InterPro" id="IPR051269">
    <property type="entry name" value="Fe-S_cluster_ET"/>
</dbReference>
<gene>
    <name evidence="6" type="ORF">JF888_02295</name>
</gene>
<reference evidence="6 7" key="1">
    <citation type="submission" date="2020-10" db="EMBL/GenBank/DDBJ databases">
        <title>Ca. Dormibacterota MAGs.</title>
        <authorList>
            <person name="Montgomery K."/>
        </authorList>
    </citation>
    <scope>NUCLEOTIDE SEQUENCE [LARGE SCALE GENOMIC DNA]</scope>
    <source>
        <strain evidence="6">SC8811_S16_3</strain>
    </source>
</reference>
<dbReference type="GO" id="GO:0051536">
    <property type="term" value="F:iron-sulfur cluster binding"/>
    <property type="evidence" value="ECO:0007669"/>
    <property type="project" value="UniProtKB-KW"/>
</dbReference>
<dbReference type="EMBL" id="JAEKNQ010000013">
    <property type="protein sequence ID" value="MBJ7602021.1"/>
    <property type="molecule type" value="Genomic_DNA"/>
</dbReference>
<dbReference type="PANTHER" id="PTHR36923">
    <property type="entry name" value="FERREDOXIN"/>
    <property type="match status" value="1"/>
</dbReference>
<evidence type="ECO:0000313" key="7">
    <source>
        <dbReference type="Proteomes" id="UP000620075"/>
    </source>
</evidence>
<dbReference type="Gene3D" id="3.30.70.20">
    <property type="match status" value="1"/>
</dbReference>
<evidence type="ECO:0000256" key="2">
    <source>
        <dbReference type="ARBA" id="ARBA00022723"/>
    </source>
</evidence>
<evidence type="ECO:0000256" key="1">
    <source>
        <dbReference type="ARBA" id="ARBA00022448"/>
    </source>
</evidence>
<keyword evidence="5" id="KW-0411">Iron-sulfur</keyword>
<dbReference type="GO" id="GO:0046872">
    <property type="term" value="F:metal ion binding"/>
    <property type="evidence" value="ECO:0007669"/>
    <property type="project" value="UniProtKB-KW"/>
</dbReference>
<dbReference type="PANTHER" id="PTHR36923:SF3">
    <property type="entry name" value="FERREDOXIN"/>
    <property type="match status" value="1"/>
</dbReference>
<proteinExistence type="predicted"/>
<name>A0A934K5F0_9BACT</name>
<sequence length="78" mass="8577">MRLSEVISVDRIRCDGHGLCAELLPELIDLDDWGYPLLRSGQVPHHLRDHAKRAVAACPVQALRLQTGVQAAGPSRRA</sequence>